<dbReference type="AlphaFoldDB" id="A0A9W7WAJ2"/>
<feature type="signal peptide" evidence="2">
    <location>
        <begin position="1"/>
        <end position="21"/>
    </location>
</feature>
<dbReference type="Gene3D" id="2.60.40.10">
    <property type="entry name" value="Immunoglobulins"/>
    <property type="match status" value="1"/>
</dbReference>
<reference evidence="4" key="1">
    <citation type="submission" date="2021-02" db="EMBL/GenBank/DDBJ databases">
        <title>Comparative genomics reveals that relaxation of natural selection precedes convergent phenotypic evolution of cavefish.</title>
        <authorList>
            <person name="Peng Z."/>
        </authorList>
    </citation>
    <scope>NUCLEOTIDE SEQUENCE</scope>
    <source>
        <tissue evidence="4">Muscle</tissue>
    </source>
</reference>
<evidence type="ECO:0000313" key="5">
    <source>
        <dbReference type="Proteomes" id="UP001059041"/>
    </source>
</evidence>
<accession>A0A9W7WAJ2</accession>
<keyword evidence="1" id="KW-0812">Transmembrane</keyword>
<name>A0A9W7WAJ2_TRIRA</name>
<dbReference type="PANTHER" id="PTHR21063:SF4">
    <property type="entry name" value="CD48 ANTIGEN-RELATED"/>
    <property type="match status" value="1"/>
</dbReference>
<keyword evidence="2" id="KW-0732">Signal</keyword>
<evidence type="ECO:0000313" key="4">
    <source>
        <dbReference type="EMBL" id="KAI7791028.1"/>
    </source>
</evidence>
<dbReference type="Pfam" id="PF07686">
    <property type="entry name" value="V-set"/>
    <property type="match status" value="1"/>
</dbReference>
<keyword evidence="1" id="KW-1133">Transmembrane helix</keyword>
<protein>
    <submittedName>
        <fullName evidence="4">SLAM family member 6</fullName>
    </submittedName>
</protein>
<dbReference type="InterPro" id="IPR036179">
    <property type="entry name" value="Ig-like_dom_sf"/>
</dbReference>
<feature type="domain" description="Immunoglobulin" evidence="3">
    <location>
        <begin position="25"/>
        <end position="125"/>
    </location>
</feature>
<evidence type="ECO:0000256" key="1">
    <source>
        <dbReference type="SAM" id="Phobius"/>
    </source>
</evidence>
<dbReference type="InterPro" id="IPR013783">
    <property type="entry name" value="Ig-like_fold"/>
</dbReference>
<dbReference type="PANTHER" id="PTHR21063">
    <property type="entry name" value="LFA-3"/>
    <property type="match status" value="1"/>
</dbReference>
<dbReference type="SMART" id="SM00409">
    <property type="entry name" value="IG"/>
    <property type="match status" value="1"/>
</dbReference>
<proteinExistence type="predicted"/>
<keyword evidence="5" id="KW-1185">Reference proteome</keyword>
<sequence length="228" mass="25278">MDLCFVFLAYLTHFVVKGVFGVDPDEVKSVTEGHSVTLHTGVVKQRDDLIVWYYGPENTVVARINGKASSTMFSQDEMFRDRLKLNHQTGDLTITHITSHHSGLYTLRISSNNKVSYKTFNLTVNGPLPFLPLNPITNHAEDSESPDRRVIVITAVVVSVFGVITITTITTISVFMYRRAKALPGKSSESENCLTDEIRSINSCSTSEDEEASRCPNGKQHWIGAGLV</sequence>
<dbReference type="InterPro" id="IPR013106">
    <property type="entry name" value="Ig_V-set"/>
</dbReference>
<keyword evidence="1" id="KW-0472">Membrane</keyword>
<dbReference type="Proteomes" id="UP001059041">
    <property type="component" value="Linkage Group LG25"/>
</dbReference>
<dbReference type="SUPFAM" id="SSF48726">
    <property type="entry name" value="Immunoglobulin"/>
    <property type="match status" value="1"/>
</dbReference>
<gene>
    <name evidence="4" type="ORF">IRJ41_007544</name>
</gene>
<evidence type="ECO:0000259" key="3">
    <source>
        <dbReference type="SMART" id="SM00409"/>
    </source>
</evidence>
<dbReference type="OrthoDB" id="9427418at2759"/>
<feature type="chain" id="PRO_5040752484" evidence="2">
    <location>
        <begin position="22"/>
        <end position="228"/>
    </location>
</feature>
<comment type="caution">
    <text evidence="4">The sequence shown here is derived from an EMBL/GenBank/DDBJ whole genome shotgun (WGS) entry which is preliminary data.</text>
</comment>
<evidence type="ECO:0000256" key="2">
    <source>
        <dbReference type="SAM" id="SignalP"/>
    </source>
</evidence>
<dbReference type="InterPro" id="IPR003599">
    <property type="entry name" value="Ig_sub"/>
</dbReference>
<dbReference type="EMBL" id="JAFHDT010000025">
    <property type="protein sequence ID" value="KAI7791028.1"/>
    <property type="molecule type" value="Genomic_DNA"/>
</dbReference>
<organism evidence="4 5">
    <name type="scientific">Triplophysa rosa</name>
    <name type="common">Cave loach</name>
    <dbReference type="NCBI Taxonomy" id="992332"/>
    <lineage>
        <taxon>Eukaryota</taxon>
        <taxon>Metazoa</taxon>
        <taxon>Chordata</taxon>
        <taxon>Craniata</taxon>
        <taxon>Vertebrata</taxon>
        <taxon>Euteleostomi</taxon>
        <taxon>Actinopterygii</taxon>
        <taxon>Neopterygii</taxon>
        <taxon>Teleostei</taxon>
        <taxon>Ostariophysi</taxon>
        <taxon>Cypriniformes</taxon>
        <taxon>Nemacheilidae</taxon>
        <taxon>Triplophysa</taxon>
    </lineage>
</organism>
<feature type="transmembrane region" description="Helical" evidence="1">
    <location>
        <begin position="150"/>
        <end position="177"/>
    </location>
</feature>